<name>A0A9P4N8L6_9PLEO</name>
<dbReference type="AlphaFoldDB" id="A0A9P4N8L6"/>
<dbReference type="OrthoDB" id="5030973at2759"/>
<comment type="caution">
    <text evidence="2">The sequence shown here is derived from an EMBL/GenBank/DDBJ whole genome shotgun (WGS) entry which is preliminary data.</text>
</comment>
<feature type="region of interest" description="Disordered" evidence="1">
    <location>
        <begin position="1"/>
        <end position="30"/>
    </location>
</feature>
<organism evidence="2 3">
    <name type="scientific">Lojkania enalia</name>
    <dbReference type="NCBI Taxonomy" id="147567"/>
    <lineage>
        <taxon>Eukaryota</taxon>
        <taxon>Fungi</taxon>
        <taxon>Dikarya</taxon>
        <taxon>Ascomycota</taxon>
        <taxon>Pezizomycotina</taxon>
        <taxon>Dothideomycetes</taxon>
        <taxon>Pleosporomycetidae</taxon>
        <taxon>Pleosporales</taxon>
        <taxon>Pleosporales incertae sedis</taxon>
        <taxon>Lojkania</taxon>
    </lineage>
</organism>
<gene>
    <name evidence="2" type="ORF">CC78DRAFT_567651</name>
</gene>
<evidence type="ECO:0000313" key="3">
    <source>
        <dbReference type="Proteomes" id="UP000800093"/>
    </source>
</evidence>
<evidence type="ECO:0000313" key="2">
    <source>
        <dbReference type="EMBL" id="KAF2265436.1"/>
    </source>
</evidence>
<keyword evidence="3" id="KW-1185">Reference proteome</keyword>
<evidence type="ECO:0000256" key="1">
    <source>
        <dbReference type="SAM" id="MobiDB-lite"/>
    </source>
</evidence>
<sequence length="274" mass="31027">MDFSLELRPSSGELRPQHNEPGQLSTRDNAVEYDPDEYTLVNIRIDSVQYGAFDGQPSALILMRFIFKFRPGSRRIRNFHVNIEFRKPNATTASHPKVLRLAPEERRGKIFSEERASTVRAGAELPLSPGGGKLMVDDEVARKINREYELKLSGWKKSSDTATDNVLVWDCTEAKRAAKGVVPNYRAAAIIQYDSKEPFTATFEVDAERGIFQFDKSVFEYLNVFAKKDLDDPVIFNPEKPMGYQIPNVGDFNDLKLDDLISLEAIQTLPEGYS</sequence>
<proteinExistence type="predicted"/>
<accession>A0A9P4N8L6</accession>
<dbReference type="Proteomes" id="UP000800093">
    <property type="component" value="Unassembled WGS sequence"/>
</dbReference>
<reference evidence="3" key="1">
    <citation type="journal article" date="2020" name="Stud. Mycol.">
        <title>101 Dothideomycetes genomes: A test case for predicting lifestyles and emergence of pathogens.</title>
        <authorList>
            <person name="Haridas S."/>
            <person name="Albert R."/>
            <person name="Binder M."/>
            <person name="Bloem J."/>
            <person name="LaButti K."/>
            <person name="Salamov A."/>
            <person name="Andreopoulos B."/>
            <person name="Baker S."/>
            <person name="Barry K."/>
            <person name="Bills G."/>
            <person name="Bluhm B."/>
            <person name="Cannon C."/>
            <person name="Castanera R."/>
            <person name="Culley D."/>
            <person name="Daum C."/>
            <person name="Ezra D."/>
            <person name="Gonzalez J."/>
            <person name="Henrissat B."/>
            <person name="Kuo A."/>
            <person name="Liang C."/>
            <person name="Lipzen A."/>
            <person name="Lutzoni F."/>
            <person name="Magnuson J."/>
            <person name="Mondo S."/>
            <person name="Nolan M."/>
            <person name="Ohm R."/>
            <person name="Pangilinan J."/>
            <person name="Park H.-J."/>
            <person name="Ramirez L."/>
            <person name="Alfaro M."/>
            <person name="Sun H."/>
            <person name="Tritt A."/>
            <person name="Yoshinaga Y."/>
            <person name="Zwiers L.-H."/>
            <person name="Turgeon B."/>
            <person name="Goodwin S."/>
            <person name="Spatafora J."/>
            <person name="Crous P."/>
            <person name="Grigoriev I."/>
        </authorList>
    </citation>
    <scope>NUCLEOTIDE SEQUENCE [LARGE SCALE GENOMIC DNA]</scope>
    <source>
        <strain evidence="3">CBS 304.66</strain>
    </source>
</reference>
<dbReference type="EMBL" id="ML986607">
    <property type="protein sequence ID" value="KAF2265436.1"/>
    <property type="molecule type" value="Genomic_DNA"/>
</dbReference>
<protein>
    <submittedName>
        <fullName evidence="2">Uncharacterized protein</fullName>
    </submittedName>
</protein>